<dbReference type="Proteomes" id="UP000886188">
    <property type="component" value="Unassembled WGS sequence"/>
</dbReference>
<name>A0A7V1CY78_9GAMM</name>
<dbReference type="AlphaFoldDB" id="A0A7V1CY78"/>
<gene>
    <name evidence="3" type="ORF">ENH88_08005</name>
</gene>
<proteinExistence type="predicted"/>
<organism evidence="3">
    <name type="scientific">Pseudoalteromonas prydzensis</name>
    <dbReference type="NCBI Taxonomy" id="182141"/>
    <lineage>
        <taxon>Bacteria</taxon>
        <taxon>Pseudomonadati</taxon>
        <taxon>Pseudomonadota</taxon>
        <taxon>Gammaproteobacteria</taxon>
        <taxon>Alteromonadales</taxon>
        <taxon>Pseudoalteromonadaceae</taxon>
        <taxon>Pseudoalteromonas</taxon>
    </lineage>
</organism>
<feature type="domain" description="PEGA" evidence="2">
    <location>
        <begin position="48"/>
        <end position="108"/>
    </location>
</feature>
<feature type="chain" id="PRO_5030958055" evidence="1">
    <location>
        <begin position="23"/>
        <end position="114"/>
    </location>
</feature>
<accession>A0A7V1CY78</accession>
<dbReference type="PROSITE" id="PS51257">
    <property type="entry name" value="PROKAR_LIPOPROTEIN"/>
    <property type="match status" value="1"/>
</dbReference>
<reference evidence="3" key="1">
    <citation type="journal article" date="2020" name="mSystems">
        <title>Genome- and Community-Level Interaction Insights into Carbon Utilization and Element Cycling Functions of Hydrothermarchaeota in Hydrothermal Sediment.</title>
        <authorList>
            <person name="Zhou Z."/>
            <person name="Liu Y."/>
            <person name="Xu W."/>
            <person name="Pan J."/>
            <person name="Luo Z.H."/>
            <person name="Li M."/>
        </authorList>
    </citation>
    <scope>NUCLEOTIDE SEQUENCE [LARGE SCALE GENOMIC DNA]</scope>
    <source>
        <strain evidence="3">HyVt-346</strain>
    </source>
</reference>
<dbReference type="RefSeq" id="WP_304181453.1">
    <property type="nucleotide sequence ID" value="NZ_DRGM01000082.1"/>
</dbReference>
<dbReference type="InterPro" id="IPR013229">
    <property type="entry name" value="PEGA"/>
</dbReference>
<evidence type="ECO:0000256" key="1">
    <source>
        <dbReference type="SAM" id="SignalP"/>
    </source>
</evidence>
<comment type="caution">
    <text evidence="3">The sequence shown here is derived from an EMBL/GenBank/DDBJ whole genome shotgun (WGS) entry which is preliminary data.</text>
</comment>
<feature type="signal peptide" evidence="1">
    <location>
        <begin position="1"/>
        <end position="22"/>
    </location>
</feature>
<evidence type="ECO:0000313" key="3">
    <source>
        <dbReference type="EMBL" id="HEA16375.1"/>
    </source>
</evidence>
<keyword evidence="1" id="KW-0732">Signal</keyword>
<dbReference type="Pfam" id="PF08308">
    <property type="entry name" value="PEGA"/>
    <property type="match status" value="1"/>
</dbReference>
<dbReference type="EMBL" id="DRGM01000082">
    <property type="protein sequence ID" value="HEA16375.1"/>
    <property type="molecule type" value="Genomic_DNA"/>
</dbReference>
<sequence length="114" mass="12489">MKKISALAAILILSGCSTTATVDETAQVSEDTITQAQTPVEEVVEAISLTVAAQPSDARVRIMNIKPKYESGIELKEGKYDVEVSKPGYTTYREWVVVDKRTILTVELSKAEEI</sequence>
<evidence type="ECO:0000259" key="2">
    <source>
        <dbReference type="Pfam" id="PF08308"/>
    </source>
</evidence>
<protein>
    <submittedName>
        <fullName evidence="3">PEGA domain-containing protein</fullName>
    </submittedName>
</protein>